<feature type="compositionally biased region" description="Low complexity" evidence="1">
    <location>
        <begin position="80"/>
        <end position="98"/>
    </location>
</feature>
<keyword evidence="5" id="KW-1185">Reference proteome</keyword>
<dbReference type="Proteomes" id="UP001501266">
    <property type="component" value="Unassembled WGS sequence"/>
</dbReference>
<gene>
    <name evidence="4" type="ORF">GCM10009640_14470</name>
</gene>
<dbReference type="Pfam" id="PF02517">
    <property type="entry name" value="Rce1-like"/>
    <property type="match status" value="1"/>
</dbReference>
<accession>A0ABP4JLU7</accession>
<reference evidence="5" key="1">
    <citation type="journal article" date="2019" name="Int. J. Syst. Evol. Microbiol.">
        <title>The Global Catalogue of Microorganisms (GCM) 10K type strain sequencing project: providing services to taxonomists for standard genome sequencing and annotation.</title>
        <authorList>
            <consortium name="The Broad Institute Genomics Platform"/>
            <consortium name="The Broad Institute Genome Sequencing Center for Infectious Disease"/>
            <person name="Wu L."/>
            <person name="Ma J."/>
        </authorList>
    </citation>
    <scope>NUCLEOTIDE SEQUENCE [LARGE SCALE GENOMIC DNA]</scope>
    <source>
        <strain evidence="5">JCM 12398</strain>
    </source>
</reference>
<name>A0ABP4JLU7_9MICO</name>
<protein>
    <recommendedName>
        <fullName evidence="3">CAAX prenyl protease 2/Lysostaphin resistance protein A-like domain-containing protein</fullName>
    </recommendedName>
</protein>
<evidence type="ECO:0000313" key="4">
    <source>
        <dbReference type="EMBL" id="GAA1422178.1"/>
    </source>
</evidence>
<keyword evidence="2" id="KW-1133">Transmembrane helix</keyword>
<evidence type="ECO:0000259" key="3">
    <source>
        <dbReference type="Pfam" id="PF02517"/>
    </source>
</evidence>
<evidence type="ECO:0000313" key="5">
    <source>
        <dbReference type="Proteomes" id="UP001501266"/>
    </source>
</evidence>
<feature type="transmembrane region" description="Helical" evidence="2">
    <location>
        <begin position="305"/>
        <end position="321"/>
    </location>
</feature>
<feature type="transmembrane region" description="Helical" evidence="2">
    <location>
        <begin position="351"/>
        <end position="370"/>
    </location>
</feature>
<evidence type="ECO:0000256" key="1">
    <source>
        <dbReference type="SAM" id="MobiDB-lite"/>
    </source>
</evidence>
<feature type="transmembrane region" description="Helical" evidence="2">
    <location>
        <begin position="137"/>
        <end position="159"/>
    </location>
</feature>
<feature type="transmembrane region" description="Helical" evidence="2">
    <location>
        <begin position="236"/>
        <end position="256"/>
    </location>
</feature>
<feature type="compositionally biased region" description="Low complexity" evidence="1">
    <location>
        <begin position="48"/>
        <end position="72"/>
    </location>
</feature>
<feature type="transmembrane region" description="Helical" evidence="2">
    <location>
        <begin position="268"/>
        <end position="284"/>
    </location>
</feature>
<feature type="region of interest" description="Disordered" evidence="1">
    <location>
        <begin position="1"/>
        <end position="111"/>
    </location>
</feature>
<evidence type="ECO:0000256" key="2">
    <source>
        <dbReference type="SAM" id="Phobius"/>
    </source>
</evidence>
<sequence>MTDLPPQPWSRPEQASAPQPQPDRDPRDGRPWSTPAPQAYGQPESERQQQPAYGQPQYGQPTYGQPAYGQPQHSPYTPSAYGPGAPQQPYAPYGQPGFAPQPAPPTKPALLPAALPVDGQSYPMAFAPLERRVGRWFVAWAIAIGFFFGGQVVSLALLMPGMVEFFSQLDVASASDPDVAAEMLGDILGTPLGMAGVNMAWAAMIPGAIVAMAAFGKGAAGFASSVAGRWRWRTTGRAAIVILPIFAVYIGISLWLDPSVEWQWNPNWGLVAIVLLTTPLQATGEEFTFRGLLPQLMGGWLRHRYVPALVLLLPVLAVMVLQPATWYLSLLALVAAAVGPWVLAGRLGNAIWIGIATGLLFGAMHAHPSISATLQLSLVGFTCSMLTYRTGGLESASVLHTANNVFIMVPLALTGTSAFSSQPVAGEDWLSFGLTTLALAAAYLAVHFFLAKDQRSTVGAPGAELLEPRAPLAEPMPEPVGAR</sequence>
<comment type="caution">
    <text evidence="4">The sequence shown here is derived from an EMBL/GenBank/DDBJ whole genome shotgun (WGS) entry which is preliminary data.</text>
</comment>
<feature type="domain" description="CAAX prenyl protease 2/Lysostaphin resistance protein A-like" evidence="3">
    <location>
        <begin position="268"/>
        <end position="406"/>
    </location>
</feature>
<organism evidence="4 5">
    <name type="scientific">Agrococcus citreus</name>
    <dbReference type="NCBI Taxonomy" id="84643"/>
    <lineage>
        <taxon>Bacteria</taxon>
        <taxon>Bacillati</taxon>
        <taxon>Actinomycetota</taxon>
        <taxon>Actinomycetes</taxon>
        <taxon>Micrococcales</taxon>
        <taxon>Microbacteriaceae</taxon>
        <taxon>Agrococcus</taxon>
    </lineage>
</organism>
<dbReference type="InterPro" id="IPR003675">
    <property type="entry name" value="Rce1/LyrA-like_dom"/>
</dbReference>
<proteinExistence type="predicted"/>
<feature type="transmembrane region" description="Helical" evidence="2">
    <location>
        <begin position="192"/>
        <end position="215"/>
    </location>
</feature>
<keyword evidence="2" id="KW-0812">Transmembrane</keyword>
<keyword evidence="2" id="KW-0472">Membrane</keyword>
<dbReference type="RefSeq" id="WP_343918911.1">
    <property type="nucleotide sequence ID" value="NZ_BAAAKK010000004.1"/>
</dbReference>
<dbReference type="EMBL" id="BAAAKK010000004">
    <property type="protein sequence ID" value="GAA1422178.1"/>
    <property type="molecule type" value="Genomic_DNA"/>
</dbReference>
<feature type="transmembrane region" description="Helical" evidence="2">
    <location>
        <begin position="429"/>
        <end position="450"/>
    </location>
</feature>